<dbReference type="GO" id="GO:0006813">
    <property type="term" value="P:potassium ion transport"/>
    <property type="evidence" value="ECO:0007669"/>
    <property type="project" value="InterPro"/>
</dbReference>
<dbReference type="GO" id="GO:0008324">
    <property type="term" value="F:monoatomic cation transmembrane transporter activity"/>
    <property type="evidence" value="ECO:0007669"/>
    <property type="project" value="InterPro"/>
</dbReference>
<keyword evidence="3" id="KW-1185">Reference proteome</keyword>
<evidence type="ECO:0000313" key="2">
    <source>
        <dbReference type="EMBL" id="RDU69786.1"/>
    </source>
</evidence>
<accession>A0A3D8IXT5</accession>
<evidence type="ECO:0000313" key="3">
    <source>
        <dbReference type="Proteomes" id="UP000257045"/>
    </source>
</evidence>
<dbReference type="PROSITE" id="PS51202">
    <property type="entry name" value="RCK_C"/>
    <property type="match status" value="1"/>
</dbReference>
<organism evidence="2 3">
    <name type="scientific">Helicobacter brantae</name>
    <dbReference type="NCBI Taxonomy" id="375927"/>
    <lineage>
        <taxon>Bacteria</taxon>
        <taxon>Pseudomonadati</taxon>
        <taxon>Campylobacterota</taxon>
        <taxon>Epsilonproteobacteria</taxon>
        <taxon>Campylobacterales</taxon>
        <taxon>Helicobacteraceae</taxon>
        <taxon>Helicobacter</taxon>
    </lineage>
</organism>
<dbReference type="Pfam" id="PF02080">
    <property type="entry name" value="TrkA_C"/>
    <property type="match status" value="1"/>
</dbReference>
<protein>
    <submittedName>
        <fullName evidence="2">Potassium transporter TrkA</fullName>
    </submittedName>
</protein>
<dbReference type="InterPro" id="IPR006037">
    <property type="entry name" value="RCK_C"/>
</dbReference>
<dbReference type="Gene3D" id="3.30.70.1450">
    <property type="entry name" value="Regulator of K+ conductance, C-terminal domain"/>
    <property type="match status" value="1"/>
</dbReference>
<dbReference type="Proteomes" id="UP000257045">
    <property type="component" value="Unassembled WGS sequence"/>
</dbReference>
<gene>
    <name evidence="2" type="ORF">CQA58_06500</name>
</gene>
<reference evidence="2 3" key="1">
    <citation type="submission" date="2018-04" db="EMBL/GenBank/DDBJ databases">
        <title>Novel Campyloabacter and Helicobacter Species and Strains.</title>
        <authorList>
            <person name="Mannion A.J."/>
            <person name="Shen Z."/>
            <person name="Fox J.G."/>
        </authorList>
    </citation>
    <scope>NUCLEOTIDE SEQUENCE [LARGE SCALE GENOMIC DNA]</scope>
    <source>
        <strain evidence="2 3">MIT 04-9366</strain>
    </source>
</reference>
<sequence length="469" mass="53605">MKKIGLILEGKTAEYFLSHLLEQYHSSHYYTIITQESELIPSTHPNNFSFFCFDPTSNSKLRNTLTGDYHQFFLIHQDIEECKIIYSLLRALYPQTLIVASVKESLGIDDDLLQEISIPLVMSNKLLGYLPNSPVTLHDFGLGEGEVMEILVPSGSVYCYRQLGSIAQKDWKIVGIYRHNQLLLSTYSLTIQPNDRLLAIGNPKILGNVYRQITSSLGQFPIPFGKDLFLYLDEEILSENEILRDLDDALFLHQKLNSNQLYITLLNPANFELLSHLKSIQAPNIHLYIDYQKRTFEEIITLDKPKKIGLAILNPKLFALNKKTLFELFIPIFKTSQTPLCECKEAITLLGEEKIENIASVSLDIASQLNLGFEIYDYDVDENYHTESFESYKTLSQVFNKPISLTLSSTKNPIIFLQEQKRALLQFIPFSPSIVKYALGKFASTDLSRYSADMNLYPQILIPLPYENA</sequence>
<dbReference type="InterPro" id="IPR036721">
    <property type="entry name" value="RCK_C_sf"/>
</dbReference>
<comment type="caution">
    <text evidence="2">The sequence shown here is derived from an EMBL/GenBank/DDBJ whole genome shotgun (WGS) entry which is preliminary data.</text>
</comment>
<dbReference type="SUPFAM" id="SSF116726">
    <property type="entry name" value="TrkA C-terminal domain-like"/>
    <property type="match status" value="1"/>
</dbReference>
<evidence type="ECO:0000259" key="1">
    <source>
        <dbReference type="PROSITE" id="PS51202"/>
    </source>
</evidence>
<name>A0A3D8IXT5_9HELI</name>
<dbReference type="OrthoDB" id="5337496at2"/>
<dbReference type="EMBL" id="NXLV01000013">
    <property type="protein sequence ID" value="RDU69786.1"/>
    <property type="molecule type" value="Genomic_DNA"/>
</dbReference>
<dbReference type="RefSeq" id="WP_115569914.1">
    <property type="nucleotide sequence ID" value="NZ_NXLV01000013.1"/>
</dbReference>
<dbReference type="AlphaFoldDB" id="A0A3D8IXT5"/>
<proteinExistence type="predicted"/>
<feature type="domain" description="RCK C-terminal" evidence="1">
    <location>
        <begin position="135"/>
        <end position="215"/>
    </location>
</feature>